<evidence type="ECO:0000313" key="2">
    <source>
        <dbReference type="EMBL" id="MCS5714183.1"/>
    </source>
</evidence>
<comment type="caution">
    <text evidence="2">The sequence shown here is derived from an EMBL/GenBank/DDBJ whole genome shotgun (WGS) entry which is preliminary data.</text>
</comment>
<feature type="domain" description="MmyB-like transcription regulator ligand binding" evidence="1">
    <location>
        <begin position="6"/>
        <end position="165"/>
    </location>
</feature>
<dbReference type="InterPro" id="IPR041413">
    <property type="entry name" value="MLTR_LBD"/>
</dbReference>
<accession>A0ABT2GDB3</accession>
<organism evidence="2 3">
    <name type="scientific">Herbiconiux gentiana</name>
    <dbReference type="NCBI Taxonomy" id="2970912"/>
    <lineage>
        <taxon>Bacteria</taxon>
        <taxon>Bacillati</taxon>
        <taxon>Actinomycetota</taxon>
        <taxon>Actinomycetes</taxon>
        <taxon>Micrococcales</taxon>
        <taxon>Microbacteriaceae</taxon>
        <taxon>Herbiconiux</taxon>
    </lineage>
</organism>
<proteinExistence type="predicted"/>
<name>A0ABT2GDB3_9MICO</name>
<evidence type="ECO:0000259" key="1">
    <source>
        <dbReference type="Pfam" id="PF17765"/>
    </source>
</evidence>
<dbReference type="Proteomes" id="UP001165580">
    <property type="component" value="Unassembled WGS sequence"/>
</dbReference>
<dbReference type="EMBL" id="JANTEZ010000002">
    <property type="protein sequence ID" value="MCS5714183.1"/>
    <property type="molecule type" value="Genomic_DNA"/>
</dbReference>
<dbReference type="RefSeq" id="WP_259485847.1">
    <property type="nucleotide sequence ID" value="NZ_JANTEZ010000002.1"/>
</dbReference>
<dbReference type="Pfam" id="PF17765">
    <property type="entry name" value="MLTR_LBD"/>
    <property type="match status" value="1"/>
</dbReference>
<dbReference type="Gene3D" id="3.30.450.180">
    <property type="match status" value="1"/>
</dbReference>
<reference evidence="2" key="1">
    <citation type="submission" date="2022-08" db="EMBL/GenBank/DDBJ databases">
        <authorList>
            <person name="Deng Y."/>
            <person name="Han X.-F."/>
            <person name="Zhang Y.-Q."/>
        </authorList>
    </citation>
    <scope>NUCLEOTIDE SEQUENCE</scope>
    <source>
        <strain evidence="2">CPCC 205716</strain>
    </source>
</reference>
<gene>
    <name evidence="2" type="ORF">NVV95_06410</name>
</gene>
<protein>
    <recommendedName>
        <fullName evidence="1">MmyB-like transcription regulator ligand binding domain-containing protein</fullName>
    </recommendedName>
</protein>
<sequence>MSEPLRDTVIRMLESQPAVAMIAYDRYLDVVGATVAAKTLHPVYAPGTNIARYMYLSDRTNRDLPDWTRKSDVIASALRSSLARHPEDARFLGLIGDLSANSTLFAESWARNSDVPDELTVLIRHPGVGIMRLDQFRMPLGSDSEDTLVAWAGADRDSAAKLASLA</sequence>
<keyword evidence="3" id="KW-1185">Reference proteome</keyword>
<dbReference type="PANTHER" id="PTHR35010">
    <property type="entry name" value="BLL4672 PROTEIN-RELATED"/>
    <property type="match status" value="1"/>
</dbReference>
<evidence type="ECO:0000313" key="3">
    <source>
        <dbReference type="Proteomes" id="UP001165580"/>
    </source>
</evidence>